<dbReference type="SUPFAM" id="SSF51735">
    <property type="entry name" value="NAD(P)-binding Rossmann-fold domains"/>
    <property type="match status" value="1"/>
</dbReference>
<evidence type="ECO:0000313" key="5">
    <source>
        <dbReference type="Proteomes" id="UP000258309"/>
    </source>
</evidence>
<dbReference type="OrthoDB" id="3233595at2759"/>
<dbReference type="InterPro" id="IPR011032">
    <property type="entry name" value="GroES-like_sf"/>
</dbReference>
<reference evidence="4 5" key="1">
    <citation type="submission" date="2018-05" db="EMBL/GenBank/DDBJ databases">
        <title>Draft genome sequence of Scytalidium lignicola DSM 105466, a ubiquitous saprotrophic fungus.</title>
        <authorList>
            <person name="Buettner E."/>
            <person name="Gebauer A.M."/>
            <person name="Hofrichter M."/>
            <person name="Liers C."/>
            <person name="Kellner H."/>
        </authorList>
    </citation>
    <scope>NUCLEOTIDE SEQUENCE [LARGE SCALE GENOMIC DNA]</scope>
    <source>
        <strain evidence="4 5">DSM 105466</strain>
    </source>
</reference>
<evidence type="ECO:0000259" key="3">
    <source>
        <dbReference type="SMART" id="SM00829"/>
    </source>
</evidence>
<dbReference type="InterPro" id="IPR036291">
    <property type="entry name" value="NAD(P)-bd_dom_sf"/>
</dbReference>
<dbReference type="SUPFAM" id="SSF50129">
    <property type="entry name" value="GroES-like"/>
    <property type="match status" value="1"/>
</dbReference>
<dbReference type="Gene3D" id="3.40.50.720">
    <property type="entry name" value="NAD(P)-binding Rossmann-like Domain"/>
    <property type="match status" value="1"/>
</dbReference>
<proteinExistence type="inferred from homology"/>
<keyword evidence="5" id="KW-1185">Reference proteome</keyword>
<dbReference type="OMA" id="CFHAVDA"/>
<feature type="non-terminal residue" evidence="4">
    <location>
        <position position="1"/>
    </location>
</feature>
<evidence type="ECO:0000256" key="2">
    <source>
        <dbReference type="ARBA" id="ARBA00023002"/>
    </source>
</evidence>
<dbReference type="EMBL" id="NCSJ02000364">
    <property type="protein sequence ID" value="RFU25104.1"/>
    <property type="molecule type" value="Genomic_DNA"/>
</dbReference>
<gene>
    <name evidence="4" type="ORF">B7463_g11241</name>
</gene>
<dbReference type="Gene3D" id="3.90.180.10">
    <property type="entry name" value="Medium-chain alcohol dehydrogenases, catalytic domain"/>
    <property type="match status" value="1"/>
</dbReference>
<dbReference type="InterPro" id="IPR047122">
    <property type="entry name" value="Trans-enoyl_RdTase-like"/>
</dbReference>
<dbReference type="PANTHER" id="PTHR45348:SF5">
    <property type="entry name" value="OXIDOREDUCTASE, PUTATIVE (AFU_ORTHOLOGUE AFUA_8G01420)-RELATED"/>
    <property type="match status" value="1"/>
</dbReference>
<dbReference type="GO" id="GO:0016651">
    <property type="term" value="F:oxidoreductase activity, acting on NAD(P)H"/>
    <property type="evidence" value="ECO:0007669"/>
    <property type="project" value="InterPro"/>
</dbReference>
<dbReference type="SMART" id="SM00829">
    <property type="entry name" value="PKS_ER"/>
    <property type="match status" value="1"/>
</dbReference>
<protein>
    <recommendedName>
        <fullName evidence="3">Enoyl reductase (ER) domain-containing protein</fullName>
    </recommendedName>
</protein>
<dbReference type="PANTHER" id="PTHR45348">
    <property type="entry name" value="HYPOTHETICAL OXIDOREDUCTASE (EUROFUNG)"/>
    <property type="match status" value="1"/>
</dbReference>
<name>A0A3E2GVA5_SCYLI</name>
<feature type="domain" description="Enoyl reductase (ER)" evidence="3">
    <location>
        <begin position="8"/>
        <end position="338"/>
    </location>
</feature>
<dbReference type="STRING" id="5539.A0A3E2GVA5"/>
<dbReference type="AlphaFoldDB" id="A0A3E2GVA5"/>
<comment type="caution">
    <text evidence="4">The sequence shown here is derived from an EMBL/GenBank/DDBJ whole genome shotgun (WGS) entry which is preliminary data.</text>
</comment>
<organism evidence="4 5">
    <name type="scientific">Scytalidium lignicola</name>
    <name type="common">Hyphomycete</name>
    <dbReference type="NCBI Taxonomy" id="5539"/>
    <lineage>
        <taxon>Eukaryota</taxon>
        <taxon>Fungi</taxon>
        <taxon>Dikarya</taxon>
        <taxon>Ascomycota</taxon>
        <taxon>Pezizomycotina</taxon>
        <taxon>Leotiomycetes</taxon>
        <taxon>Leotiomycetes incertae sedis</taxon>
        <taxon>Scytalidium</taxon>
    </lineage>
</organism>
<evidence type="ECO:0000313" key="4">
    <source>
        <dbReference type="EMBL" id="RFU25104.1"/>
    </source>
</evidence>
<keyword evidence="2" id="KW-0560">Oxidoreductase</keyword>
<accession>A0A3E2GVA5</accession>
<dbReference type="InterPro" id="IPR020843">
    <property type="entry name" value="ER"/>
</dbReference>
<comment type="similarity">
    <text evidence="1">Belongs to the zinc-containing alcohol dehydrogenase family.</text>
</comment>
<sequence>MKSVIVKAHPLRCEIVDVPIPKPKPSEILIKVVYCASNPRDWKAPDHLIPGVEINQGNEMAGVVEEVGSGVYEFHKGDRVAAAHPMQAENGTYAEYSTAPVNTCFLVPPNVSLEEACTIPFSLCTAALGLYQRLNIPFPTSPNNSKVQPPLIVYGGASAVGTYTLKLAKLGRFEKVIAICGAGRQYLESLGVVTDFVDYRKNNVVNDLKAALGGSKCFHAVDAVLSGDSWRHLSEVLEKEGGRIAVYLPRLDYSAIPKSMYVGIVFFGTVHAQPTPYWDEKCEEDPEFAHALFRLLSRWLSERKLSGHPYEILPDGLESVESGLQRLKDGTVSAKKLIYRIGDTPGIESKI</sequence>
<dbReference type="Pfam" id="PF08240">
    <property type="entry name" value="ADH_N"/>
    <property type="match status" value="1"/>
</dbReference>
<dbReference type="InterPro" id="IPR013154">
    <property type="entry name" value="ADH-like_N"/>
</dbReference>
<dbReference type="Proteomes" id="UP000258309">
    <property type="component" value="Unassembled WGS sequence"/>
</dbReference>
<feature type="non-terminal residue" evidence="4">
    <location>
        <position position="351"/>
    </location>
</feature>
<evidence type="ECO:0000256" key="1">
    <source>
        <dbReference type="ARBA" id="ARBA00008072"/>
    </source>
</evidence>
<dbReference type="CDD" id="cd08249">
    <property type="entry name" value="enoyl_reductase_like"/>
    <property type="match status" value="1"/>
</dbReference>